<proteinExistence type="predicted"/>
<dbReference type="SUPFAM" id="SSF101898">
    <property type="entry name" value="NHL repeat"/>
    <property type="match status" value="1"/>
</dbReference>
<evidence type="ECO:0000256" key="2">
    <source>
        <dbReference type="SAM" id="MobiDB-lite"/>
    </source>
</evidence>
<evidence type="ECO:0000256" key="1">
    <source>
        <dbReference type="ARBA" id="ARBA00022737"/>
    </source>
</evidence>
<dbReference type="NCBIfam" id="TIGR01643">
    <property type="entry name" value="YD_repeat_2x"/>
    <property type="match status" value="2"/>
</dbReference>
<feature type="region of interest" description="Disordered" evidence="2">
    <location>
        <begin position="1103"/>
        <end position="1123"/>
    </location>
</feature>
<feature type="compositionally biased region" description="Polar residues" evidence="2">
    <location>
        <begin position="750"/>
        <end position="763"/>
    </location>
</feature>
<evidence type="ECO:0000259" key="4">
    <source>
        <dbReference type="Pfam" id="PF25023"/>
    </source>
</evidence>
<dbReference type="PANTHER" id="PTHR32305:SF17">
    <property type="entry name" value="TRNA NUCLEASE WAPA"/>
    <property type="match status" value="1"/>
</dbReference>
<dbReference type="PANTHER" id="PTHR32305">
    <property type="match status" value="1"/>
</dbReference>
<feature type="region of interest" description="Disordered" evidence="2">
    <location>
        <begin position="1690"/>
        <end position="1716"/>
    </location>
</feature>
<feature type="domain" description="Teneurin-like YD-shell" evidence="4">
    <location>
        <begin position="1516"/>
        <end position="1762"/>
    </location>
</feature>
<dbReference type="Pfam" id="PF05593">
    <property type="entry name" value="RHS_repeat"/>
    <property type="match status" value="2"/>
</dbReference>
<evidence type="ECO:0000313" key="5">
    <source>
        <dbReference type="EMBL" id="MCP2351220.1"/>
    </source>
</evidence>
<dbReference type="Proteomes" id="UP001320766">
    <property type="component" value="Unassembled WGS sequence"/>
</dbReference>
<organism evidence="5 6">
    <name type="scientific">Nonomuraea roseoviolacea subsp. carminata</name>
    <dbReference type="NCBI Taxonomy" id="160689"/>
    <lineage>
        <taxon>Bacteria</taxon>
        <taxon>Bacillati</taxon>
        <taxon>Actinomycetota</taxon>
        <taxon>Actinomycetes</taxon>
        <taxon>Streptosporangiales</taxon>
        <taxon>Streptosporangiaceae</taxon>
        <taxon>Nonomuraea</taxon>
    </lineage>
</organism>
<feature type="region of interest" description="Disordered" evidence="2">
    <location>
        <begin position="747"/>
        <end position="773"/>
    </location>
</feature>
<dbReference type="InterPro" id="IPR022385">
    <property type="entry name" value="Rhs_assc_core"/>
</dbReference>
<dbReference type="InterPro" id="IPR056823">
    <property type="entry name" value="TEN-like_YD-shell"/>
</dbReference>
<dbReference type="EMBL" id="JAMZEC010000001">
    <property type="protein sequence ID" value="MCP2351220.1"/>
    <property type="molecule type" value="Genomic_DNA"/>
</dbReference>
<keyword evidence="3" id="KW-0732">Signal</keyword>
<dbReference type="InterPro" id="IPR006530">
    <property type="entry name" value="YD"/>
</dbReference>
<name>A0ABT1KB85_9ACTN</name>
<accession>A0ABT1KB85</accession>
<comment type="caution">
    <text evidence="5">The sequence shown here is derived from an EMBL/GenBank/DDBJ whole genome shotgun (WGS) entry which is preliminary data.</text>
</comment>
<protein>
    <submittedName>
        <fullName evidence="5">RHS repeat-associated protein</fullName>
    </submittedName>
</protein>
<feature type="region of interest" description="Disordered" evidence="2">
    <location>
        <begin position="1916"/>
        <end position="1959"/>
    </location>
</feature>
<keyword evidence="1" id="KW-0677">Repeat</keyword>
<dbReference type="NCBIfam" id="TIGR03696">
    <property type="entry name" value="Rhs_assc_core"/>
    <property type="match status" value="1"/>
</dbReference>
<dbReference type="InterPro" id="IPR031325">
    <property type="entry name" value="RHS_repeat"/>
</dbReference>
<reference evidence="5 6" key="1">
    <citation type="submission" date="2022-06" db="EMBL/GenBank/DDBJ databases">
        <title>Sequencing the genomes of 1000 actinobacteria strains.</title>
        <authorList>
            <person name="Klenk H.-P."/>
        </authorList>
    </citation>
    <scope>NUCLEOTIDE SEQUENCE [LARGE SCALE GENOMIC DNA]</scope>
    <source>
        <strain evidence="5 6">DSM 44170</strain>
    </source>
</reference>
<evidence type="ECO:0000256" key="3">
    <source>
        <dbReference type="SAM" id="SignalP"/>
    </source>
</evidence>
<gene>
    <name evidence="5" type="ORF">HD595_007342</name>
</gene>
<feature type="signal peptide" evidence="3">
    <location>
        <begin position="1"/>
        <end position="21"/>
    </location>
</feature>
<keyword evidence="6" id="KW-1185">Reference proteome</keyword>
<feature type="chain" id="PRO_5047450588" evidence="3">
    <location>
        <begin position="22"/>
        <end position="2027"/>
    </location>
</feature>
<dbReference type="Gene3D" id="2.180.10.10">
    <property type="entry name" value="RHS repeat-associated core"/>
    <property type="match status" value="2"/>
</dbReference>
<evidence type="ECO:0000313" key="6">
    <source>
        <dbReference type="Proteomes" id="UP001320766"/>
    </source>
</evidence>
<dbReference type="RefSeq" id="WP_253777345.1">
    <property type="nucleotide sequence ID" value="NZ_BAAAVE010000002.1"/>
</dbReference>
<dbReference type="Pfam" id="PF25023">
    <property type="entry name" value="TEN_YD-shell"/>
    <property type="match status" value="1"/>
</dbReference>
<dbReference type="InterPro" id="IPR050708">
    <property type="entry name" value="T6SS_VgrG/RHS"/>
</dbReference>
<sequence length="2027" mass="213820">MRFKRGSVSAVAAAVGTVLLASSVTGGPVVGVRPATAAVTAAPALRPLGQAPAPAPDPAAAAAWRKAPKVTWPGDGAAEVKVPAVATAAKAGAVTSWVKADGLPVRVANAGAGSATTVRVEVLDQAAAKVAGMPGLLLRVGHADRVSRPTAVEVDYSGFRYAYGGDFGSRLRLLRLPDCALTTPAAPACRPVPVPSRNDAAAGTVSGQVADGLVAVAAGPSGSTGSFQPTSLAPSATWQVGLQSGDFTWSYPFPLPPMPGMTPDLGLTYSSGSVDGRVAATNNQPSWVGEGFDLPTGFIERSYKACRDDGGPATGGDLCWETQNAVLVLPGLVSGPLVPLKGDKSWRLEDDRGWRVDLLTDTVNDDDDHEYWRVTSPEGTQYFFGRTAAAGSTWTVPVFGNESGEPCHGTTFESSWCRQAYRWQLDHVVDRHGDVVSYFYERETNAYARAGTTPTPYVRGGYLSRVEYGLREGSTAPAPARVTFTAADRCLPGGACVPAQAGSWPDTPWDQSCGTTSCANVAPTFWLTKRLATVTTQVRDGAGYRNVDSWTLTQAFPATIDTTPPGLWLQSIVHTGHTGPNGAAVSLPAVTFTGTRDANRVDGIDQNPPMNKWRLAGVRNETGGQIEITYASQSACSPDDLPAADANGRTCFPAFWMSSGATSPQLGWFRKYVVEQIREKDGVAGDADRVTRYRYDPGAAAWHYDDSELVPPGRKSWGQWRGFRKVEVLTGSGDDQTLTEHVFLRGMNGDRTTTGTRAESVTGSRGGSVTDEPFRRGFARETTVRDGVNGAWISTEISNPDSLATTATRAVPDGGATLEAHLVGESWKQTFAAVAGGGTRETKTVYTYDDFGTVKQVDDQGDVTTPADDTCTTNTYARNTTAWIVNTVSATRTVGVRCGATVSYPDDLVSDRHLSYDSLDWGAEPVKGDLTRVEEASSWAAGAPVYTTVSETTPDAHGRPVKRLDGVRNETIVDYTPAVGGPVTEVTTTNALGHRATTVLDPARGVQTATVDANGGRTSLAYDALGRLTSVWLPGRATSAPPDLRYQYVLRAGGAAVTTQRLLRGTVYRTGYAIYDGLLRPRQTQDPAPGGGRVVTDTTYDEHGRVSRQAGPQPDGAAPSGTLVALRDETTKARTVYGYDKAGRETSRVFFSGTSELWRTTTSYGGDSVTVDPPDGAPATTTVTDARGRVVESRQYGGGSPSGPYEATRYTYTSAGRLATVTDPAGSVWRYSYDLRGRQTRAETPDTGVTSRTFDADGRLLSTTDARGRTISHTYDEIGRRTGTFEGTTKLAGWAYDSAPGGKGLLASATRYAGGDAYVSAVAGYDARGHRTGVSVTIPPAETGLAGTYTSSFTYNEAGLMETARPPAVGGLPAETLTYEYDELGLPDALSGDAVRYVDHTTRDGLGRVAGRVFGEGSNQVSREYSRDQASGRLEHSTFNRSADDDPLVSDVAYTYDPAGNVRSLTSSPDGAPADRQCFRYDGLRRLTEAWTPTGECDAAPSAAALGGAEPYWQSYTYDKSGNRLTEVQHAAGGNTTRAYAYPGAGAAQPHAVRSVTTTGPGGSRTDTYGYDARGGSTGRTVGGQAQQLTWDAEGRVASIAAPAGTTGYLYDADGERLLRRDPGGVTLYLGDTEIRRDTAGTVRATRSYRLDDGVMAVRTGTALSWMVTDHHGTVEAMVDADSLAVTRRPRLPFGGDRDAQPATWPGGREFAGGDTDPGGLMRLGAREYDPALGAFVSPDPVVDHDDPQQVQAYGYADANPVTFSDPDGRKPRKTPYNPDAYYSDYWACESFGSMCDGHVDPTGGGGWDLVSDVVAPNANRDASDTDLYGCYGLNPQPAVACRDLPQMADQPAPVLVYAQRPCLGWDQCITPRPYEWIDQDELDGSDATATFAGSALAASAFERTGFAGSAGSGTLQAGASGRVPHSGSGKLSDSASKRTPRNVIPEPPKRRGTSASDECPDGCGAGIVYGGPYRVPSGQGSGGSGRLLGGLLHQVPRGDQRPTGGGFRFGSLSGTRWPGGGVIVLG</sequence>
<feature type="region of interest" description="Disordered" evidence="2">
    <location>
        <begin position="1554"/>
        <end position="1580"/>
    </location>
</feature>
<feature type="region of interest" description="Disordered" evidence="2">
    <location>
        <begin position="1756"/>
        <end position="1776"/>
    </location>
</feature>